<gene>
    <name evidence="10" type="ORF">V6X64_05210</name>
</gene>
<keyword evidence="11" id="KW-1185">Reference proteome</keyword>
<evidence type="ECO:0000256" key="4">
    <source>
        <dbReference type="ARBA" id="ARBA00022475"/>
    </source>
</evidence>
<dbReference type="RefSeq" id="WP_367966868.1">
    <property type="nucleotide sequence ID" value="NZ_JBAKFJ010000001.1"/>
</dbReference>
<evidence type="ECO:0000313" key="11">
    <source>
        <dbReference type="Proteomes" id="UP001556653"/>
    </source>
</evidence>
<accession>A0ABV3S8M0</accession>
<dbReference type="PANTHER" id="PTHR43848:SF2">
    <property type="entry name" value="PUTRESCINE TRANSPORT SYSTEM PERMEASE PROTEIN POTI"/>
    <property type="match status" value="1"/>
</dbReference>
<dbReference type="PROSITE" id="PS50928">
    <property type="entry name" value="ABC_TM1"/>
    <property type="match status" value="1"/>
</dbReference>
<dbReference type="Proteomes" id="UP001556653">
    <property type="component" value="Unassembled WGS sequence"/>
</dbReference>
<keyword evidence="5 8" id="KW-0812">Transmembrane</keyword>
<evidence type="ECO:0000256" key="2">
    <source>
        <dbReference type="ARBA" id="ARBA00007069"/>
    </source>
</evidence>
<evidence type="ECO:0000256" key="8">
    <source>
        <dbReference type="SAM" id="Phobius"/>
    </source>
</evidence>
<feature type="transmembrane region" description="Helical" evidence="8">
    <location>
        <begin position="12"/>
        <end position="33"/>
    </location>
</feature>
<evidence type="ECO:0000256" key="5">
    <source>
        <dbReference type="ARBA" id="ARBA00022692"/>
    </source>
</evidence>
<evidence type="ECO:0000256" key="1">
    <source>
        <dbReference type="ARBA" id="ARBA00004651"/>
    </source>
</evidence>
<keyword evidence="4" id="KW-1003">Cell membrane</keyword>
<comment type="caution">
    <text evidence="10">The sequence shown here is derived from an EMBL/GenBank/DDBJ whole genome shotgun (WGS) entry which is preliminary data.</text>
</comment>
<feature type="transmembrane region" description="Helical" evidence="8">
    <location>
        <begin position="183"/>
        <end position="205"/>
    </location>
</feature>
<dbReference type="InterPro" id="IPR035906">
    <property type="entry name" value="MetI-like_sf"/>
</dbReference>
<evidence type="ECO:0000256" key="6">
    <source>
        <dbReference type="ARBA" id="ARBA00022989"/>
    </source>
</evidence>
<evidence type="ECO:0000256" key="7">
    <source>
        <dbReference type="ARBA" id="ARBA00023136"/>
    </source>
</evidence>
<feature type="domain" description="ABC transmembrane type-1" evidence="9">
    <location>
        <begin position="63"/>
        <end position="259"/>
    </location>
</feature>
<proteinExistence type="inferred from homology"/>
<evidence type="ECO:0000259" key="9">
    <source>
        <dbReference type="PROSITE" id="PS50928"/>
    </source>
</evidence>
<feature type="transmembrane region" description="Helical" evidence="8">
    <location>
        <begin position="131"/>
        <end position="155"/>
    </location>
</feature>
<keyword evidence="7 8" id="KW-0472">Membrane</keyword>
<dbReference type="Gene3D" id="1.10.3720.10">
    <property type="entry name" value="MetI-like"/>
    <property type="match status" value="1"/>
</dbReference>
<keyword evidence="6 8" id="KW-1133">Transmembrane helix</keyword>
<reference evidence="10 11" key="1">
    <citation type="submission" date="2024-02" db="EMBL/GenBank/DDBJ databases">
        <title>New especies of Spiribacter isolated from saline water.</title>
        <authorList>
            <person name="Leon M.J."/>
            <person name="De La Haba R."/>
            <person name="Sanchez-Porro C."/>
            <person name="Ventosa A."/>
        </authorList>
    </citation>
    <scope>NUCLEOTIDE SEQUENCE [LARGE SCALE GENOMIC DNA]</scope>
    <source>
        <strain evidence="11">ag22IC4-227</strain>
    </source>
</reference>
<keyword evidence="3" id="KW-0813">Transport</keyword>
<evidence type="ECO:0000256" key="3">
    <source>
        <dbReference type="ARBA" id="ARBA00022448"/>
    </source>
</evidence>
<dbReference type="EMBL" id="JBAKFJ010000001">
    <property type="protein sequence ID" value="MEX0386395.1"/>
    <property type="molecule type" value="Genomic_DNA"/>
</dbReference>
<dbReference type="PANTHER" id="PTHR43848">
    <property type="entry name" value="PUTRESCINE TRANSPORT SYSTEM PERMEASE PROTEIN POTI"/>
    <property type="match status" value="1"/>
</dbReference>
<dbReference type="CDD" id="cd06261">
    <property type="entry name" value="TM_PBP2"/>
    <property type="match status" value="1"/>
</dbReference>
<dbReference type="InterPro" id="IPR000515">
    <property type="entry name" value="MetI-like"/>
</dbReference>
<name>A0ABV3S8M0_9GAMM</name>
<protein>
    <submittedName>
        <fullName evidence="10">ABC transporter permease</fullName>
    </submittedName>
</protein>
<evidence type="ECO:0000313" key="10">
    <source>
        <dbReference type="EMBL" id="MEX0386395.1"/>
    </source>
</evidence>
<sequence length="275" mass="30320">MRSVRLDYALRVFWGLLLVFLYAPLAVVVFFSFNSINSSARFAGFSLQWYERLFRNEAIVSALMNTVVLALASTLIAVVIGGLLGYGFYRYRLGRLSWLVWLIYLPVIMPDIVFGIAEMTFFVAINERLGILSPGLGTMVIAHVTFQVPFVALLVNARLLSLDPQLFEACHDLYAAPWQRARFFLLPVLRPAILSSFLLALTLSIDDFVISFFTAGPQSTTLPIYIWSAIKKGVTPEVNAIATLMIGSVLLVALFSLLAQHGSSGGKQSKGGTKA</sequence>
<organism evidence="10 11">
    <name type="scientific">Spiribacter onubensis</name>
    <dbReference type="NCBI Taxonomy" id="3122420"/>
    <lineage>
        <taxon>Bacteria</taxon>
        <taxon>Pseudomonadati</taxon>
        <taxon>Pseudomonadota</taxon>
        <taxon>Gammaproteobacteria</taxon>
        <taxon>Chromatiales</taxon>
        <taxon>Ectothiorhodospiraceae</taxon>
        <taxon>Spiribacter</taxon>
    </lineage>
</organism>
<feature type="transmembrane region" description="Helical" evidence="8">
    <location>
        <begin position="240"/>
        <end position="259"/>
    </location>
</feature>
<dbReference type="SUPFAM" id="SSF161098">
    <property type="entry name" value="MetI-like"/>
    <property type="match status" value="1"/>
</dbReference>
<dbReference type="InterPro" id="IPR051789">
    <property type="entry name" value="Bact_Polyamine_Transport"/>
</dbReference>
<comment type="similarity">
    <text evidence="2">Belongs to the binding-protein-dependent transport system permease family. CysTW subfamily.</text>
</comment>
<comment type="subcellular location">
    <subcellularLocation>
        <location evidence="1">Cell membrane</location>
        <topology evidence="1">Multi-pass membrane protein</topology>
    </subcellularLocation>
</comment>
<feature type="transmembrane region" description="Helical" evidence="8">
    <location>
        <begin position="58"/>
        <end position="86"/>
    </location>
</feature>
<feature type="transmembrane region" description="Helical" evidence="8">
    <location>
        <begin position="98"/>
        <end position="125"/>
    </location>
</feature>